<dbReference type="AlphaFoldDB" id="A0A8G2BMW5"/>
<evidence type="ECO:0000313" key="1">
    <source>
        <dbReference type="EMBL" id="SDG61562.1"/>
    </source>
</evidence>
<reference evidence="1 2" key="1">
    <citation type="submission" date="2016-10" db="EMBL/GenBank/DDBJ databases">
        <authorList>
            <person name="Varghese N."/>
            <person name="Submissions S."/>
        </authorList>
    </citation>
    <scope>NUCLEOTIDE SEQUENCE [LARGE SCALE GENOMIC DNA]</scope>
    <source>
        <strain evidence="1 2">DSM 18839</strain>
    </source>
</reference>
<proteinExistence type="predicted"/>
<protein>
    <submittedName>
        <fullName evidence="1">Uncharacterized protein</fullName>
    </submittedName>
</protein>
<comment type="caution">
    <text evidence="1">The sequence shown here is derived from an EMBL/GenBank/DDBJ whole genome shotgun (WGS) entry which is preliminary data.</text>
</comment>
<sequence>MSAVMDAVPLYPSEGARISWTEGKGPAAVRVDALVSKVRPSGHMQVCRLDFFDGTSSTAVMDANPDGGAISMTFESADGERHLVMLEADHG</sequence>
<gene>
    <name evidence="1" type="ORF">SAMN05660686_05027</name>
</gene>
<keyword evidence="2" id="KW-1185">Reference proteome</keyword>
<organism evidence="1 2">
    <name type="scientific">Thalassobaculum litoreum DSM 18839</name>
    <dbReference type="NCBI Taxonomy" id="1123362"/>
    <lineage>
        <taxon>Bacteria</taxon>
        <taxon>Pseudomonadati</taxon>
        <taxon>Pseudomonadota</taxon>
        <taxon>Alphaproteobacteria</taxon>
        <taxon>Rhodospirillales</taxon>
        <taxon>Thalassobaculaceae</taxon>
        <taxon>Thalassobaculum</taxon>
    </lineage>
</organism>
<dbReference type="Proteomes" id="UP000198615">
    <property type="component" value="Unassembled WGS sequence"/>
</dbReference>
<dbReference type="RefSeq" id="WP_093154813.1">
    <property type="nucleotide sequence ID" value="NZ_FNBW01000037.1"/>
</dbReference>
<dbReference type="EMBL" id="FNBW01000037">
    <property type="protein sequence ID" value="SDG61562.1"/>
    <property type="molecule type" value="Genomic_DNA"/>
</dbReference>
<accession>A0A8G2BMW5</accession>
<name>A0A8G2BMW5_9PROT</name>
<evidence type="ECO:0000313" key="2">
    <source>
        <dbReference type="Proteomes" id="UP000198615"/>
    </source>
</evidence>